<evidence type="ECO:0000259" key="10">
    <source>
        <dbReference type="SMART" id="SM00965"/>
    </source>
</evidence>
<sequence precursor="true">MRTSGRSSKTSGARIARCAVMWIVCALPLPAFGQQQVAKANAPAGYEELLSKRGSLTVRDMSLSDALFTISETWGVNLLFGKDIAGDVNGVFRDVTLREVLDSLLLANGYGYRPRGQSLIVMTLDELGDTNAMLKTVAIPLPGSQADDIVEAAQMFLSPQGKLQVVRSVDSLMVSDYPENIEKVRTFIDSVRSSKTHAGPNSDEQIVLNPVLPQPQGMALLPSAGQEESIAYFSPKYTQATSLQEAFESFLGPDARVVVIEQENRIAIVDRPEGIQLARRIFAELDQPREQVRITALIYDVNVSELEKLGVNWTHNMKGGFDAAGNPQQVFGGKFGPFTDPTDGAFTIGNAVGAATDAAVDSTASTTTLGAARLMTLSRHFDLSTVITALDQTDGARLLADPSVTVLDREEASIRIVTEIPIQQLTQTEAGGQIGTTSFRDAGVTLTVTPQIGADGTITLQVSPTFSVLSGFSEGQPIIDSREATTTVRIADRQTIVIGGLRQRTEVENVTGIPKLMHMKRFGKLFRSHTTTVRESELMVFLRPEITTPTEVGTDRNAAGLCAAHQALSRLNWPSDVPVIPSCNDPHCPYHYPRPRIARPPATRQDDHAIIANPEPPEIHLPPFNAPVDGGTTKPSQLQPSPQQSFDSSTIPQPDDALEQPFPIQNSSSGTDRRWQEFLAIQQDSGVTQVKAEVVQQEAVPDADARPARPVIKSSSQWPDWMRSLREPYVNRRRK</sequence>
<evidence type="ECO:0000256" key="5">
    <source>
        <dbReference type="ARBA" id="ARBA00023237"/>
    </source>
</evidence>
<dbReference type="STRING" id="1891926.Fuma_04360"/>
<comment type="subcellular location">
    <subcellularLocation>
        <location evidence="7">Cell outer membrane</location>
    </subcellularLocation>
    <subcellularLocation>
        <location evidence="1">Membrane</location>
    </subcellularLocation>
</comment>
<feature type="compositionally biased region" description="Low complexity" evidence="8">
    <location>
        <begin position="635"/>
        <end position="649"/>
    </location>
</feature>
<evidence type="ECO:0000256" key="7">
    <source>
        <dbReference type="RuleBase" id="RU004004"/>
    </source>
</evidence>
<dbReference type="SMART" id="SM00965">
    <property type="entry name" value="STN"/>
    <property type="match status" value="1"/>
</dbReference>
<proteinExistence type="inferred from homology"/>
<evidence type="ECO:0000256" key="8">
    <source>
        <dbReference type="SAM" id="MobiDB-lite"/>
    </source>
</evidence>
<feature type="domain" description="Secretin/TonB short N-terminal" evidence="10">
    <location>
        <begin position="76"/>
        <end position="124"/>
    </location>
</feature>
<dbReference type="InterPro" id="IPR038591">
    <property type="entry name" value="NolW-like_sf"/>
</dbReference>
<dbReference type="AlphaFoldDB" id="A0A1P8WL02"/>
<dbReference type="PANTHER" id="PTHR30332:SF24">
    <property type="entry name" value="SECRETIN GSPD-RELATED"/>
    <property type="match status" value="1"/>
</dbReference>
<dbReference type="InterPro" id="IPR050810">
    <property type="entry name" value="Bact_Secretion_Sys_Channel"/>
</dbReference>
<dbReference type="PRINTS" id="PR00811">
    <property type="entry name" value="BCTERIALGSPD"/>
</dbReference>
<evidence type="ECO:0000313" key="12">
    <source>
        <dbReference type="Proteomes" id="UP000187735"/>
    </source>
</evidence>
<evidence type="ECO:0000256" key="6">
    <source>
        <dbReference type="RuleBase" id="RU004003"/>
    </source>
</evidence>
<dbReference type="Gene3D" id="3.30.1370.120">
    <property type="match status" value="2"/>
</dbReference>
<keyword evidence="5" id="KW-0998">Cell outer membrane</keyword>
<keyword evidence="4" id="KW-0472">Membrane</keyword>
<dbReference type="GO" id="GO:0015627">
    <property type="term" value="C:type II protein secretion system complex"/>
    <property type="evidence" value="ECO:0007669"/>
    <property type="project" value="TreeGrafter"/>
</dbReference>
<feature type="region of interest" description="Disordered" evidence="8">
    <location>
        <begin position="612"/>
        <end position="671"/>
    </location>
</feature>
<dbReference type="Proteomes" id="UP000187735">
    <property type="component" value="Chromosome"/>
</dbReference>
<dbReference type="PANTHER" id="PTHR30332">
    <property type="entry name" value="PROBABLE GENERAL SECRETION PATHWAY PROTEIN D"/>
    <property type="match status" value="1"/>
</dbReference>
<gene>
    <name evidence="11" type="primary">outD_2</name>
    <name evidence="11" type="ORF">Fuma_04360</name>
</gene>
<dbReference type="EMBL" id="CP017641">
    <property type="protein sequence ID" value="APZ94721.1"/>
    <property type="molecule type" value="Genomic_DNA"/>
</dbReference>
<evidence type="ECO:0000256" key="1">
    <source>
        <dbReference type="ARBA" id="ARBA00004370"/>
    </source>
</evidence>
<keyword evidence="2 7" id="KW-0813">Transport</keyword>
<evidence type="ECO:0000256" key="3">
    <source>
        <dbReference type="ARBA" id="ARBA00022729"/>
    </source>
</evidence>
<dbReference type="InterPro" id="IPR001775">
    <property type="entry name" value="GspD/PilQ"/>
</dbReference>
<dbReference type="InterPro" id="IPR005644">
    <property type="entry name" value="NolW-like"/>
</dbReference>
<organism evidence="11 12">
    <name type="scientific">Fuerstiella marisgermanici</name>
    <dbReference type="NCBI Taxonomy" id="1891926"/>
    <lineage>
        <taxon>Bacteria</taxon>
        <taxon>Pseudomonadati</taxon>
        <taxon>Planctomycetota</taxon>
        <taxon>Planctomycetia</taxon>
        <taxon>Planctomycetales</taxon>
        <taxon>Planctomycetaceae</taxon>
        <taxon>Fuerstiella</taxon>
    </lineage>
</organism>
<evidence type="ECO:0000313" key="11">
    <source>
        <dbReference type="EMBL" id="APZ94721.1"/>
    </source>
</evidence>
<accession>A0A1P8WL02</accession>
<dbReference type="InterPro" id="IPR011662">
    <property type="entry name" value="Secretin/TonB_short_N"/>
</dbReference>
<dbReference type="Pfam" id="PF03958">
    <property type="entry name" value="Secretin_N"/>
    <property type="match status" value="1"/>
</dbReference>
<comment type="similarity">
    <text evidence="6">Belongs to the bacterial secretin family.</text>
</comment>
<dbReference type="GO" id="GO:0009279">
    <property type="term" value="C:cell outer membrane"/>
    <property type="evidence" value="ECO:0007669"/>
    <property type="project" value="UniProtKB-SubCell"/>
</dbReference>
<dbReference type="Pfam" id="PF00263">
    <property type="entry name" value="Secretin"/>
    <property type="match status" value="1"/>
</dbReference>
<keyword evidence="12" id="KW-1185">Reference proteome</keyword>
<evidence type="ECO:0000256" key="9">
    <source>
        <dbReference type="SAM" id="SignalP"/>
    </source>
</evidence>
<evidence type="ECO:0000256" key="2">
    <source>
        <dbReference type="ARBA" id="ARBA00022448"/>
    </source>
</evidence>
<protein>
    <submittedName>
        <fullName evidence="11">Pectic enzymes secretion protein OutD</fullName>
    </submittedName>
</protein>
<dbReference type="GO" id="GO:0009306">
    <property type="term" value="P:protein secretion"/>
    <property type="evidence" value="ECO:0007669"/>
    <property type="project" value="InterPro"/>
</dbReference>
<keyword evidence="3 9" id="KW-0732">Signal</keyword>
<dbReference type="InterPro" id="IPR004846">
    <property type="entry name" value="T2SS/T3SS_dom"/>
</dbReference>
<dbReference type="KEGG" id="fmr:Fuma_04360"/>
<reference evidence="11 12" key="1">
    <citation type="journal article" date="2016" name="Front. Microbiol.">
        <title>Fuerstia marisgermanicae gen. nov., sp. nov., an Unusual Member of the Phylum Planctomycetes from the German Wadden Sea.</title>
        <authorList>
            <person name="Kohn T."/>
            <person name="Heuer A."/>
            <person name="Jogler M."/>
            <person name="Vollmers J."/>
            <person name="Boedeker C."/>
            <person name="Bunk B."/>
            <person name="Rast P."/>
            <person name="Borchert D."/>
            <person name="Glockner I."/>
            <person name="Freese H.M."/>
            <person name="Klenk H.P."/>
            <person name="Overmann J."/>
            <person name="Kaster A.K."/>
            <person name="Rohde M."/>
            <person name="Wiegand S."/>
            <person name="Jogler C."/>
        </authorList>
    </citation>
    <scope>NUCLEOTIDE SEQUENCE [LARGE SCALE GENOMIC DNA]</scope>
    <source>
        <strain evidence="11 12">NH11</strain>
    </source>
</reference>
<name>A0A1P8WL02_9PLAN</name>
<evidence type="ECO:0000256" key="4">
    <source>
        <dbReference type="ARBA" id="ARBA00023136"/>
    </source>
</evidence>
<feature type="chain" id="PRO_5012320478" evidence="9">
    <location>
        <begin position="34"/>
        <end position="735"/>
    </location>
</feature>
<feature type="signal peptide" evidence="9">
    <location>
        <begin position="1"/>
        <end position="33"/>
    </location>
</feature>